<dbReference type="EMBL" id="GBXM01041668">
    <property type="protein sequence ID" value="JAH66909.1"/>
    <property type="molecule type" value="Transcribed_RNA"/>
</dbReference>
<reference evidence="1" key="1">
    <citation type="submission" date="2014-11" db="EMBL/GenBank/DDBJ databases">
        <authorList>
            <person name="Amaro Gonzalez C."/>
        </authorList>
    </citation>
    <scope>NUCLEOTIDE SEQUENCE</scope>
</reference>
<evidence type="ECO:0000313" key="1">
    <source>
        <dbReference type="EMBL" id="JAH66909.1"/>
    </source>
</evidence>
<organism evidence="1">
    <name type="scientific">Anguilla anguilla</name>
    <name type="common">European freshwater eel</name>
    <name type="synonym">Muraena anguilla</name>
    <dbReference type="NCBI Taxonomy" id="7936"/>
    <lineage>
        <taxon>Eukaryota</taxon>
        <taxon>Metazoa</taxon>
        <taxon>Chordata</taxon>
        <taxon>Craniata</taxon>
        <taxon>Vertebrata</taxon>
        <taxon>Euteleostomi</taxon>
        <taxon>Actinopterygii</taxon>
        <taxon>Neopterygii</taxon>
        <taxon>Teleostei</taxon>
        <taxon>Anguilliformes</taxon>
        <taxon>Anguillidae</taxon>
        <taxon>Anguilla</taxon>
    </lineage>
</organism>
<name>A0A0E9UM38_ANGAN</name>
<proteinExistence type="predicted"/>
<protein>
    <submittedName>
        <fullName evidence="1">Uncharacterized protein</fullName>
    </submittedName>
</protein>
<reference evidence="1" key="2">
    <citation type="journal article" date="2015" name="Fish Shellfish Immunol.">
        <title>Early steps in the European eel (Anguilla anguilla)-Vibrio vulnificus interaction in the gills: Role of the RtxA13 toxin.</title>
        <authorList>
            <person name="Callol A."/>
            <person name="Pajuelo D."/>
            <person name="Ebbesson L."/>
            <person name="Teles M."/>
            <person name="MacKenzie S."/>
            <person name="Amaro C."/>
        </authorList>
    </citation>
    <scope>NUCLEOTIDE SEQUENCE</scope>
</reference>
<accession>A0A0E9UM38</accession>
<sequence>MKQKIMLNGKCHYSVQNMISSNNTFHVSHANGTVTGTFLPAGPDSLVLRLLSVDVGDIIESLYIFGMSTLEAAIELTLYVAIVM</sequence>
<dbReference type="AlphaFoldDB" id="A0A0E9UM38"/>